<evidence type="ECO:0000313" key="2">
    <source>
        <dbReference type="EMBL" id="AFZ05656.1"/>
    </source>
</evidence>
<dbReference type="RefSeq" id="WP_015174982.1">
    <property type="nucleotide sequence ID" value="NC_019729.1"/>
</dbReference>
<dbReference type="AlphaFoldDB" id="K9VCL4"/>
<sequence length="79" mass="8642">MSQEFVPDDNFSARPNDDSAASEQEVVRIAVFGSRAAVLETIHTLYRLGFAAVGDWSPPQRGAQPGQVISVLIRRSRKA</sequence>
<name>K9VCL4_9CYAN</name>
<dbReference type="HOGENOM" id="CLU_183721_2_0_3"/>
<evidence type="ECO:0000256" key="1">
    <source>
        <dbReference type="SAM" id="MobiDB-lite"/>
    </source>
</evidence>
<reference evidence="2 3" key="1">
    <citation type="submission" date="2012-05" db="EMBL/GenBank/DDBJ databases">
        <title>Finished chromosome of genome of Oscillatoria sp. PCC 7112.</title>
        <authorList>
            <consortium name="US DOE Joint Genome Institute"/>
            <person name="Gugger M."/>
            <person name="Coursin T."/>
            <person name="Rippka R."/>
            <person name="Tandeau De Marsac N."/>
            <person name="Huntemann M."/>
            <person name="Wei C.-L."/>
            <person name="Han J."/>
            <person name="Detter J.C."/>
            <person name="Han C."/>
            <person name="Tapia R."/>
            <person name="Davenport K."/>
            <person name="Daligault H."/>
            <person name="Erkkila T."/>
            <person name="Gu W."/>
            <person name="Munk A.C.C."/>
            <person name="Teshima H."/>
            <person name="Xu Y."/>
            <person name="Chain P."/>
            <person name="Chen A."/>
            <person name="Krypides N."/>
            <person name="Mavromatis K."/>
            <person name="Markowitz V."/>
            <person name="Szeto E."/>
            <person name="Ivanova N."/>
            <person name="Mikhailova N."/>
            <person name="Ovchinnikova G."/>
            <person name="Pagani I."/>
            <person name="Pati A."/>
            <person name="Goodwin L."/>
            <person name="Peters L."/>
            <person name="Pitluck S."/>
            <person name="Woyke T."/>
            <person name="Kerfeld C."/>
        </authorList>
    </citation>
    <scope>NUCLEOTIDE SEQUENCE [LARGE SCALE GENOMIC DNA]</scope>
    <source>
        <strain evidence="2 3">PCC 7112</strain>
    </source>
</reference>
<dbReference type="OrthoDB" id="516702at2"/>
<accession>K9VCL4</accession>
<dbReference type="EMBL" id="CP003614">
    <property type="protein sequence ID" value="AFZ05656.1"/>
    <property type="molecule type" value="Genomic_DNA"/>
</dbReference>
<protein>
    <submittedName>
        <fullName evidence="2">Uncharacterized protein</fullName>
    </submittedName>
</protein>
<gene>
    <name evidence="2" type="ORF">Osc7112_1106</name>
</gene>
<keyword evidence="3" id="KW-1185">Reference proteome</keyword>
<organism evidence="2 3">
    <name type="scientific">Phormidium nigroviride PCC 7112</name>
    <dbReference type="NCBI Taxonomy" id="179408"/>
    <lineage>
        <taxon>Bacteria</taxon>
        <taxon>Bacillati</taxon>
        <taxon>Cyanobacteriota</taxon>
        <taxon>Cyanophyceae</taxon>
        <taxon>Oscillatoriophycideae</taxon>
        <taxon>Oscillatoriales</taxon>
        <taxon>Oscillatoriaceae</taxon>
        <taxon>Phormidium</taxon>
    </lineage>
</organism>
<proteinExistence type="predicted"/>
<evidence type="ECO:0000313" key="3">
    <source>
        <dbReference type="Proteomes" id="UP000010478"/>
    </source>
</evidence>
<feature type="region of interest" description="Disordered" evidence="1">
    <location>
        <begin position="1"/>
        <end position="21"/>
    </location>
</feature>
<dbReference type="Proteomes" id="UP000010478">
    <property type="component" value="Chromosome"/>
</dbReference>
<dbReference type="KEGG" id="oni:Osc7112_1106"/>
<dbReference type="eggNOG" id="ENOG50340MT">
    <property type="taxonomic scope" value="Bacteria"/>
</dbReference>